<evidence type="ECO:0000313" key="2">
    <source>
        <dbReference type="Proteomes" id="UP001501470"/>
    </source>
</evidence>
<name>A0ABP4NVK3_9ACTN</name>
<keyword evidence="2" id="KW-1185">Reference proteome</keyword>
<organism evidence="1 2">
    <name type="scientific">Dactylosporangium maewongense</name>
    <dbReference type="NCBI Taxonomy" id="634393"/>
    <lineage>
        <taxon>Bacteria</taxon>
        <taxon>Bacillati</taxon>
        <taxon>Actinomycetota</taxon>
        <taxon>Actinomycetes</taxon>
        <taxon>Micromonosporales</taxon>
        <taxon>Micromonosporaceae</taxon>
        <taxon>Dactylosporangium</taxon>
    </lineage>
</organism>
<gene>
    <name evidence="1" type="ORF">GCM10009827_105860</name>
</gene>
<dbReference type="Proteomes" id="UP001501470">
    <property type="component" value="Unassembled WGS sequence"/>
</dbReference>
<evidence type="ECO:0000313" key="1">
    <source>
        <dbReference type="EMBL" id="GAA1566972.1"/>
    </source>
</evidence>
<protein>
    <submittedName>
        <fullName evidence="1">Uncharacterized protein</fullName>
    </submittedName>
</protein>
<reference evidence="2" key="1">
    <citation type="journal article" date="2019" name="Int. J. Syst. Evol. Microbiol.">
        <title>The Global Catalogue of Microorganisms (GCM) 10K type strain sequencing project: providing services to taxonomists for standard genome sequencing and annotation.</title>
        <authorList>
            <consortium name="The Broad Institute Genomics Platform"/>
            <consortium name="The Broad Institute Genome Sequencing Center for Infectious Disease"/>
            <person name="Wu L."/>
            <person name="Ma J."/>
        </authorList>
    </citation>
    <scope>NUCLEOTIDE SEQUENCE [LARGE SCALE GENOMIC DNA]</scope>
    <source>
        <strain evidence="2">JCM 15933</strain>
    </source>
</reference>
<sequence>MPPGWSLLANPATAQWVHADDEGSEVVLQGASGQTAMFTRTAPGYYQAPPA</sequence>
<comment type="caution">
    <text evidence="1">The sequence shown here is derived from an EMBL/GenBank/DDBJ whole genome shotgun (WGS) entry which is preliminary data.</text>
</comment>
<proteinExistence type="predicted"/>
<accession>A0ABP4NVK3</accession>
<dbReference type="EMBL" id="BAAAQD010000038">
    <property type="protein sequence ID" value="GAA1566972.1"/>
    <property type="molecule type" value="Genomic_DNA"/>
</dbReference>